<protein>
    <submittedName>
        <fullName evidence="1">Uncharacterized protein</fullName>
    </submittedName>
</protein>
<evidence type="ECO:0000313" key="1">
    <source>
        <dbReference type="EMBL" id="SUZ91611.1"/>
    </source>
</evidence>
<gene>
    <name evidence="1" type="ORF">METZ01_LOCUS44465</name>
</gene>
<accession>A0A381RJV4</accession>
<dbReference type="AlphaFoldDB" id="A0A381RJV4"/>
<dbReference type="EMBL" id="UINC01001989">
    <property type="protein sequence ID" value="SUZ91611.1"/>
    <property type="molecule type" value="Genomic_DNA"/>
</dbReference>
<organism evidence="1">
    <name type="scientific">marine metagenome</name>
    <dbReference type="NCBI Taxonomy" id="408172"/>
    <lineage>
        <taxon>unclassified sequences</taxon>
        <taxon>metagenomes</taxon>
        <taxon>ecological metagenomes</taxon>
    </lineage>
</organism>
<proteinExistence type="predicted"/>
<sequence length="74" mass="9000">MDKKSQRFRRLGEKRVTNMIKHLRLIGNLANKKNYTFTKDEAQQMFEAIEHELDQTKKKFEHYSSNDFGEFKFK</sequence>
<reference evidence="1" key="1">
    <citation type="submission" date="2018-05" db="EMBL/GenBank/DDBJ databases">
        <authorList>
            <person name="Lanie J.A."/>
            <person name="Ng W.-L."/>
            <person name="Kazmierczak K.M."/>
            <person name="Andrzejewski T.M."/>
            <person name="Davidsen T.M."/>
            <person name="Wayne K.J."/>
            <person name="Tettelin H."/>
            <person name="Glass J.I."/>
            <person name="Rusch D."/>
            <person name="Podicherti R."/>
            <person name="Tsui H.-C.T."/>
            <person name="Winkler M.E."/>
        </authorList>
    </citation>
    <scope>NUCLEOTIDE SEQUENCE</scope>
</reference>
<name>A0A381RJV4_9ZZZZ</name>